<feature type="domain" description="N-acetyltransferase" evidence="9">
    <location>
        <begin position="487"/>
        <end position="633"/>
    </location>
</feature>
<feature type="repeat" description="WD" evidence="5">
    <location>
        <begin position="1240"/>
        <end position="1281"/>
    </location>
</feature>
<feature type="repeat" description="WD" evidence="5">
    <location>
        <begin position="1069"/>
        <end position="1110"/>
    </location>
</feature>
<dbReference type="CDD" id="cd04301">
    <property type="entry name" value="NAT_SF"/>
    <property type="match status" value="1"/>
</dbReference>
<feature type="region of interest" description="Disordered" evidence="8">
    <location>
        <begin position="408"/>
        <end position="438"/>
    </location>
</feature>
<dbReference type="Gene3D" id="2.130.10.10">
    <property type="entry name" value="YVTN repeat-like/Quinoprotein amine dehydrogenase"/>
    <property type="match status" value="2"/>
</dbReference>
<name>A0A1Q9CVT3_SYMMI</name>
<keyword evidence="4" id="KW-0677">Repeat</keyword>
<dbReference type="InterPro" id="IPR001680">
    <property type="entry name" value="WD40_rpt"/>
</dbReference>
<evidence type="ECO:0000256" key="5">
    <source>
        <dbReference type="PROSITE-ProRule" id="PRU00221"/>
    </source>
</evidence>
<dbReference type="Gene3D" id="3.40.630.30">
    <property type="match status" value="1"/>
</dbReference>
<evidence type="ECO:0000256" key="8">
    <source>
        <dbReference type="SAM" id="MobiDB-lite"/>
    </source>
</evidence>
<feature type="domain" description="Ketosynthase family 3 (KS3)" evidence="10">
    <location>
        <begin position="585"/>
        <end position="1026"/>
    </location>
</feature>
<dbReference type="PROSITE" id="PS51186">
    <property type="entry name" value="GNAT"/>
    <property type="match status" value="1"/>
</dbReference>
<evidence type="ECO:0000256" key="4">
    <source>
        <dbReference type="ARBA" id="ARBA00022737"/>
    </source>
</evidence>
<dbReference type="SUPFAM" id="SSF53901">
    <property type="entry name" value="Thiolase-like"/>
    <property type="match status" value="2"/>
</dbReference>
<dbReference type="SMART" id="SM00825">
    <property type="entry name" value="PKS_KS"/>
    <property type="match status" value="1"/>
</dbReference>
<keyword evidence="7" id="KW-0175">Coiled coil</keyword>
<evidence type="ECO:0000259" key="9">
    <source>
        <dbReference type="PROSITE" id="PS51186"/>
    </source>
</evidence>
<dbReference type="PANTHER" id="PTHR43775:SF37">
    <property type="entry name" value="SI:DKEY-61P9.11"/>
    <property type="match status" value="1"/>
</dbReference>
<dbReference type="CDD" id="cd21693">
    <property type="entry name" value="GINS_B_Psf3"/>
    <property type="match status" value="1"/>
</dbReference>
<dbReference type="PROSITE" id="PS00678">
    <property type="entry name" value="WD_REPEATS_1"/>
    <property type="match status" value="2"/>
</dbReference>
<dbReference type="InterPro" id="IPR016039">
    <property type="entry name" value="Thiolase-like"/>
</dbReference>
<dbReference type="InterPro" id="IPR020841">
    <property type="entry name" value="PKS_Beta-ketoAc_synthase_dom"/>
</dbReference>
<evidence type="ECO:0000313" key="12">
    <source>
        <dbReference type="Proteomes" id="UP000186817"/>
    </source>
</evidence>
<dbReference type="Gene3D" id="3.40.47.10">
    <property type="match status" value="1"/>
</dbReference>
<evidence type="ECO:0000256" key="7">
    <source>
        <dbReference type="SAM" id="Coils"/>
    </source>
</evidence>
<dbReference type="EMBL" id="LSRX01000885">
    <property type="protein sequence ID" value="OLP87030.1"/>
    <property type="molecule type" value="Genomic_DNA"/>
</dbReference>
<dbReference type="Pfam" id="PF02801">
    <property type="entry name" value="Ketoacyl-synt_C"/>
    <property type="match status" value="1"/>
</dbReference>
<comment type="caution">
    <text evidence="11">The sequence shown here is derived from an EMBL/GenBank/DDBJ whole genome shotgun (WGS) entry which is preliminary data.</text>
</comment>
<dbReference type="SMART" id="SM00320">
    <property type="entry name" value="WD40"/>
    <property type="match status" value="5"/>
</dbReference>
<sequence length="1383" mass="151148">MPMTKDYWDIDEILAEEQEVMMRSNYDIWGGGVLYPSSGNSRPRDLKAGVKVAAPFSVARMLALRNVVELELPVIFAEDMQESLRADPLVCRLGEKSPYYFEAGMKIAGQLKLAQLEEALVEAFRKLAQLEEALVEAFRKLAQLEEALVEAFRKLAQLEEALVEAFRKLAQLEEALVEAFRSSSRNVARSREAEACMRKWSHNFTFGFMDTSHVIDAPKLFYFLGPNPALLSVCPATAQDESQVFRTVLQPGAMVVIRAEACSCGLFPSPSEPCTVVEVDFLAEQKHSKESAGDRMVPPQELQEWLLDRLKAIVDNDVQADVPEEWIKLARQTFVRSRPAKILEVSHRLPGQHCIWEEVALGGYDCITEIPASKWEVDACRSVSAAGTFFEAQAGLTPHFPGEMTCLEEEQGQSDDLNSKDGKSPEEGQNDEKAPTVENNIKAAQADEIKSFKCKEKEQRDDEASTVESERVYEEVTETSLWLDVKPGLDKADPTKASVLEQVSALGDDIFGDDPLVGCSKRGGWRMHLAVGQVAEKTTLLGFIVWRIKPERNMLIVSQLAVPEQFRRHGFGKMLVELLIAEARRLPQVYTVSLSSLPGSVKFYKRLGFKQVQRLPDVEGKKEGQVAKARLCDPMIKLALYRQQTLYFDPDPAGADDYKMYTRHMGVVEGVKTTFSDSELADFGLLEGSEVDARQVLLYHSAEDCLGQAGLGRKDTQGQSIGFFCGLSGNDRYFEWMSGSLKTSKIAASLMSSGGVVNRIAWFYGSKGPSMAVDTEESSGAAALDTAVAYLREDRCARAIVSGVNWIQLPVSLILCCATGMLSASGRGRAFDESADGNVRSEGVVSVLMEAHGRWRRAAEAEVDEFRPAAEEWDAELQDDMQKHRLLICGSALNSRGQSSSLLAPSSAAIQDLIESALKDAKCPASIVDGVEANAGGNSLSDAVELNILRRCLAAEDAAKAATSSASVRATKTLIGEPGPPGGLACLARACFTLQKAVSGPLIHLRQLSEIAAGTGTLNADAGHHRQVSAGSSFLGEEEDAGEACALVGHDDGLIQLLDIATGAEKLKLDGHKDYISCMQAHWATNEAVSTSGDGAVFYWNLQTGAGTEMPPPEGHPRSSIRTLACDWAGKRAITGNDDGYFVMWDLEEQIGQRTLNCKVGMILSLYPDWNKMRILVGHGDSDLDLLSMNDGARIKAYPIKHSLVTALDVSWSKARALVGFDGGSLQIWGLPMAASQSSLRGHKGSITAISVQWKLKRAFSGSADKSIRLWNLARAECIRLISGHLQGVRSLCIDWELGVALSSAWDGVMQIWEIADEVDEDFALQPVGGEVRIGGVALLTVKEAEGKATACMRPTTRHSCIGFFEHPWCIVHLRKMRCTQLG</sequence>
<evidence type="ECO:0000256" key="2">
    <source>
        <dbReference type="ARBA" id="ARBA00022553"/>
    </source>
</evidence>
<feature type="repeat" description="WD" evidence="5">
    <location>
        <begin position="1282"/>
        <end position="1315"/>
    </location>
</feature>
<organism evidence="11 12">
    <name type="scientific">Symbiodinium microadriaticum</name>
    <name type="common">Dinoflagellate</name>
    <name type="synonym">Zooxanthella microadriatica</name>
    <dbReference type="NCBI Taxonomy" id="2951"/>
    <lineage>
        <taxon>Eukaryota</taxon>
        <taxon>Sar</taxon>
        <taxon>Alveolata</taxon>
        <taxon>Dinophyceae</taxon>
        <taxon>Suessiales</taxon>
        <taxon>Symbiodiniaceae</taxon>
        <taxon>Symbiodinium</taxon>
    </lineage>
</organism>
<evidence type="ECO:0000259" key="10">
    <source>
        <dbReference type="PROSITE" id="PS52004"/>
    </source>
</evidence>
<dbReference type="InterPro" id="IPR014031">
    <property type="entry name" value="Ketoacyl_synth_C"/>
</dbReference>
<dbReference type="InterPro" id="IPR015943">
    <property type="entry name" value="WD40/YVTN_repeat-like_dom_sf"/>
</dbReference>
<keyword evidence="6" id="KW-0808">Transferase</keyword>
<dbReference type="Pfam" id="PF00583">
    <property type="entry name" value="Acetyltransf_1"/>
    <property type="match status" value="1"/>
</dbReference>
<comment type="similarity">
    <text evidence="6">Belongs to the thiolase-like superfamily. Beta-ketoacyl-ACP synthases family.</text>
</comment>
<dbReference type="OrthoDB" id="7305308at2759"/>
<dbReference type="Proteomes" id="UP000186817">
    <property type="component" value="Unassembled WGS sequence"/>
</dbReference>
<proteinExistence type="inferred from homology"/>
<dbReference type="PROSITE" id="PS50294">
    <property type="entry name" value="WD_REPEATS_REGION"/>
    <property type="match status" value="1"/>
</dbReference>
<dbReference type="Pfam" id="PF00109">
    <property type="entry name" value="ketoacyl-synt"/>
    <property type="match status" value="1"/>
</dbReference>
<evidence type="ECO:0000256" key="1">
    <source>
        <dbReference type="ARBA" id="ARBA00022450"/>
    </source>
</evidence>
<evidence type="ECO:0000256" key="3">
    <source>
        <dbReference type="ARBA" id="ARBA00022574"/>
    </source>
</evidence>
<keyword evidence="1" id="KW-0596">Phosphopantetheine</keyword>
<keyword evidence="12" id="KW-1185">Reference proteome</keyword>
<dbReference type="InterPro" id="IPR036224">
    <property type="entry name" value="GINS_bundle-like_dom_sf"/>
</dbReference>
<keyword evidence="3 5" id="KW-0853">WD repeat</keyword>
<dbReference type="SUPFAM" id="SSF158573">
    <property type="entry name" value="GINS helical bundle-like"/>
    <property type="match status" value="1"/>
</dbReference>
<dbReference type="GO" id="GO:0004312">
    <property type="term" value="F:fatty acid synthase activity"/>
    <property type="evidence" value="ECO:0007669"/>
    <property type="project" value="TreeGrafter"/>
</dbReference>
<dbReference type="GO" id="GO:0006633">
    <property type="term" value="P:fatty acid biosynthetic process"/>
    <property type="evidence" value="ECO:0007669"/>
    <property type="project" value="TreeGrafter"/>
</dbReference>
<protein>
    <submittedName>
        <fullName evidence="11">Phthiocerol synthesis polyketide synthase type I PpsC</fullName>
    </submittedName>
</protein>
<dbReference type="InterPro" id="IPR014030">
    <property type="entry name" value="Ketoacyl_synth_N"/>
</dbReference>
<dbReference type="InterPro" id="IPR016181">
    <property type="entry name" value="Acyl_CoA_acyltransferase"/>
</dbReference>
<dbReference type="PROSITE" id="PS50082">
    <property type="entry name" value="WD_REPEATS_2"/>
    <property type="match status" value="3"/>
</dbReference>
<dbReference type="Gene3D" id="1.20.58.2050">
    <property type="match status" value="1"/>
</dbReference>
<gene>
    <name evidence="11" type="primary">ppsC</name>
    <name evidence="11" type="ORF">AK812_SmicGene31793</name>
</gene>
<dbReference type="Pfam" id="PF00400">
    <property type="entry name" value="WD40"/>
    <property type="match status" value="2"/>
</dbReference>
<dbReference type="InterPro" id="IPR038437">
    <property type="entry name" value="GINS_Psf3_sf"/>
</dbReference>
<dbReference type="InterPro" id="IPR050091">
    <property type="entry name" value="PKS_NRPS_Biosynth_Enz"/>
</dbReference>
<dbReference type="PROSITE" id="PS52004">
    <property type="entry name" value="KS3_2"/>
    <property type="match status" value="1"/>
</dbReference>
<feature type="compositionally biased region" description="Basic and acidic residues" evidence="8">
    <location>
        <begin position="417"/>
        <end position="435"/>
    </location>
</feature>
<reference evidence="11 12" key="1">
    <citation type="submission" date="2016-02" db="EMBL/GenBank/DDBJ databases">
        <title>Genome analysis of coral dinoflagellate symbionts highlights evolutionary adaptations to a symbiotic lifestyle.</title>
        <authorList>
            <person name="Aranda M."/>
            <person name="Li Y."/>
            <person name="Liew Y.J."/>
            <person name="Baumgarten S."/>
            <person name="Simakov O."/>
            <person name="Wilson M."/>
            <person name="Piel J."/>
            <person name="Ashoor H."/>
            <person name="Bougouffa S."/>
            <person name="Bajic V.B."/>
            <person name="Ryu T."/>
            <person name="Ravasi T."/>
            <person name="Bayer T."/>
            <person name="Micklem G."/>
            <person name="Kim H."/>
            <person name="Bhak J."/>
            <person name="Lajeunesse T.C."/>
            <person name="Voolstra C.R."/>
        </authorList>
    </citation>
    <scope>NUCLEOTIDE SEQUENCE [LARGE SCALE GENOMIC DNA]</scope>
    <source>
        <strain evidence="11 12">CCMP2467</strain>
    </source>
</reference>
<dbReference type="SUPFAM" id="SSF55729">
    <property type="entry name" value="Acyl-CoA N-acyltransferases (Nat)"/>
    <property type="match status" value="1"/>
</dbReference>
<dbReference type="SUPFAM" id="SSF160059">
    <property type="entry name" value="PriA/YqbF domain"/>
    <property type="match status" value="1"/>
</dbReference>
<dbReference type="InterPro" id="IPR019775">
    <property type="entry name" value="WD40_repeat_CS"/>
</dbReference>
<feature type="coiled-coil region" evidence="7">
    <location>
        <begin position="113"/>
        <end position="175"/>
    </location>
</feature>
<accession>A0A1Q9CVT3</accession>
<dbReference type="InterPro" id="IPR000182">
    <property type="entry name" value="GNAT_dom"/>
</dbReference>
<dbReference type="PANTHER" id="PTHR43775">
    <property type="entry name" value="FATTY ACID SYNTHASE"/>
    <property type="match status" value="1"/>
</dbReference>
<evidence type="ECO:0000256" key="6">
    <source>
        <dbReference type="RuleBase" id="RU003694"/>
    </source>
</evidence>
<keyword evidence="2" id="KW-0597">Phosphoprotein</keyword>
<evidence type="ECO:0000313" key="11">
    <source>
        <dbReference type="EMBL" id="OLP87030.1"/>
    </source>
</evidence>
<dbReference type="SUPFAM" id="SSF101908">
    <property type="entry name" value="Putative isomerase YbhE"/>
    <property type="match status" value="1"/>
</dbReference>